<feature type="domain" description="ComEC/Rec2-related protein" evidence="8">
    <location>
        <begin position="206"/>
        <end position="490"/>
    </location>
</feature>
<dbReference type="Pfam" id="PF03772">
    <property type="entry name" value="Competence"/>
    <property type="match status" value="1"/>
</dbReference>
<dbReference type="Gene3D" id="3.60.15.10">
    <property type="entry name" value="Ribonuclease Z/Hydroxyacylglutathione hydrolase-like"/>
    <property type="match status" value="1"/>
</dbReference>
<dbReference type="InterPro" id="IPR004797">
    <property type="entry name" value="Competence_ComEC/Rec2"/>
</dbReference>
<dbReference type="PANTHER" id="PTHR30619:SF1">
    <property type="entry name" value="RECOMBINATION PROTEIN 2"/>
    <property type="match status" value="1"/>
</dbReference>
<feature type="transmembrane region" description="Helical" evidence="6">
    <location>
        <begin position="303"/>
        <end position="319"/>
    </location>
</feature>
<feature type="transmembrane region" description="Helical" evidence="6">
    <location>
        <begin position="496"/>
        <end position="514"/>
    </location>
</feature>
<feature type="transmembrane region" description="Helical" evidence="6">
    <location>
        <begin position="253"/>
        <end position="272"/>
    </location>
</feature>
<dbReference type="InterPro" id="IPR036866">
    <property type="entry name" value="RibonucZ/Hydroxyglut_hydro"/>
</dbReference>
<dbReference type="Proteomes" id="UP000094067">
    <property type="component" value="Unassembled WGS sequence"/>
</dbReference>
<protein>
    <submittedName>
        <fullName evidence="9">ComEC family competence protein</fullName>
    </submittedName>
</protein>
<evidence type="ECO:0000313" key="10">
    <source>
        <dbReference type="Proteomes" id="UP000094067"/>
    </source>
</evidence>
<comment type="caution">
    <text evidence="9">The sequence shown here is derived from an EMBL/GenBank/DDBJ whole genome shotgun (WGS) entry which is preliminary data.</text>
</comment>
<keyword evidence="5 6" id="KW-0472">Membrane</keyword>
<keyword evidence="2" id="KW-1003">Cell membrane</keyword>
<feature type="transmembrane region" description="Helical" evidence="6">
    <location>
        <begin position="226"/>
        <end position="246"/>
    </location>
</feature>
<dbReference type="RefSeq" id="WP_069153697.1">
    <property type="nucleotide sequence ID" value="NZ_MCGH01000003.1"/>
</dbReference>
<feature type="transmembrane region" description="Helical" evidence="6">
    <location>
        <begin position="373"/>
        <end position="392"/>
    </location>
</feature>
<feature type="transmembrane region" description="Helical" evidence="6">
    <location>
        <begin position="471"/>
        <end position="489"/>
    </location>
</feature>
<dbReference type="NCBIfam" id="TIGR00360">
    <property type="entry name" value="ComEC_N-term"/>
    <property type="match status" value="1"/>
</dbReference>
<evidence type="ECO:0000256" key="2">
    <source>
        <dbReference type="ARBA" id="ARBA00022475"/>
    </source>
</evidence>
<dbReference type="Pfam" id="PF00753">
    <property type="entry name" value="Lactamase_B"/>
    <property type="match status" value="1"/>
</dbReference>
<dbReference type="NCBIfam" id="TIGR00361">
    <property type="entry name" value="ComEC_Rec2"/>
    <property type="match status" value="1"/>
</dbReference>
<evidence type="ECO:0000313" key="9">
    <source>
        <dbReference type="EMBL" id="ODM03155.1"/>
    </source>
</evidence>
<name>A0A1E3A307_9FIRM</name>
<evidence type="ECO:0000259" key="7">
    <source>
        <dbReference type="Pfam" id="PF00753"/>
    </source>
</evidence>
<proteinExistence type="predicted"/>
<evidence type="ECO:0000256" key="4">
    <source>
        <dbReference type="ARBA" id="ARBA00022989"/>
    </source>
</evidence>
<dbReference type="PATRIC" id="fig|1432052.4.peg.4374"/>
<dbReference type="AlphaFoldDB" id="A0A1E3A307"/>
<dbReference type="InterPro" id="IPR035681">
    <property type="entry name" value="ComA-like_MBL"/>
</dbReference>
<dbReference type="InterPro" id="IPR052159">
    <property type="entry name" value="Competence_DNA_uptake"/>
</dbReference>
<evidence type="ECO:0000256" key="3">
    <source>
        <dbReference type="ARBA" id="ARBA00022692"/>
    </source>
</evidence>
<organism evidence="9 10">
    <name type="scientific">Eisenbergiella tayi</name>
    <dbReference type="NCBI Taxonomy" id="1432052"/>
    <lineage>
        <taxon>Bacteria</taxon>
        <taxon>Bacillati</taxon>
        <taxon>Bacillota</taxon>
        <taxon>Clostridia</taxon>
        <taxon>Lachnospirales</taxon>
        <taxon>Lachnospiraceae</taxon>
        <taxon>Eisenbergiella</taxon>
    </lineage>
</organism>
<comment type="subcellular location">
    <subcellularLocation>
        <location evidence="1">Cell membrane</location>
        <topology evidence="1">Multi-pass membrane protein</topology>
    </subcellularLocation>
</comment>
<feature type="domain" description="Metallo-beta-lactamase" evidence="7">
    <location>
        <begin position="522"/>
        <end position="597"/>
    </location>
</feature>
<accession>A0A1E3A307</accession>
<dbReference type="GO" id="GO:0005886">
    <property type="term" value="C:plasma membrane"/>
    <property type="evidence" value="ECO:0007669"/>
    <property type="project" value="UniProtKB-SubCell"/>
</dbReference>
<feature type="transmembrane region" description="Helical" evidence="6">
    <location>
        <begin position="398"/>
        <end position="421"/>
    </location>
</feature>
<feature type="transmembrane region" description="Helical" evidence="6">
    <location>
        <begin position="428"/>
        <end position="451"/>
    </location>
</feature>
<sequence length="804" mass="87859">MRRPLCLAMLGFVAAVRIITWIKPLPVPSPPTEDGQRCTIVGTVRDIVSYTDMATGRPIQLIFLKAAASDTSFDLQNNSEFSNSDHFNQLISNTTTEYKDAAQVICRLASENLLPEGESRLPEIGSRVRYQGKARHFRVATNPGEFDERAYYAGLGISMQLTDAVLTGKSRNYSAYRHFLYEIRCRAGDILETVFPEKEASVAKAMLLGEKKGIDRELKSLYQEAGIAHILAISGLHISLLGMGLYRLLTLRLSRKTASLLSSFVLISYLIMTGASPSAVRAVFMFFLYMLAGLAGRTYDMPTALSLAAVLLLVENPAYLSNSGFQLSFMAAAGAAVVIPRFSRMGSEAARAGGGIRYTPPAGPLKSKLIEGLRASFCISLTTLPVLLASFYEWNLFSVLLNVLVIPLMGVLMGGILLLVLTGGLFTGLGAAGGTLLSMMALPVRGIFLIYEKLCLLTQHLPGRWHAGMPHMWQILLFYAGLAVLLVLAEKIPKKAGWPLAAMLCLIFAVNPRGETQLTMLDVGQGDCIYIRTESGNHYLYDAGSTSRKDTGTWQVIPFLKYQGVDRLEAVFVSHWDEDHVNGLDAVFEWADQSGIPIGGLVLPGEGPDGDEPDKLLESARNHGIPVYRMIAGEELSDGNTSFLCLHPQKNGFYKDRNASSLVLKLCVKGDGEESAFTALLTGDVEAEGEMRMLEEEREAKNSMEAEHSMEAKNSREHLVGCDILKTAHHGSDTSTTEEFLDAAAPSLALISCGKNNSYGHPHKEVLQRFEERGIPVLITTDCGAVTIRAKNKKIKVQTFLDVD</sequence>
<reference evidence="9 10" key="1">
    <citation type="submission" date="2016-07" db="EMBL/GenBank/DDBJ databases">
        <title>Characterization of isolates of Eisenbergiella tayi derived from blood cultures, using whole genome sequencing.</title>
        <authorList>
            <person name="Burdz T."/>
            <person name="Wiebe D."/>
            <person name="Huynh C."/>
            <person name="Bernard K."/>
        </authorList>
    </citation>
    <scope>NUCLEOTIDE SEQUENCE [LARGE SCALE GENOMIC DNA]</scope>
    <source>
        <strain evidence="9 10">NML 110608</strain>
    </source>
</reference>
<keyword evidence="4 6" id="KW-1133">Transmembrane helix</keyword>
<evidence type="ECO:0000259" key="8">
    <source>
        <dbReference type="Pfam" id="PF03772"/>
    </source>
</evidence>
<dbReference type="CDD" id="cd07731">
    <property type="entry name" value="ComA-like_MBL-fold"/>
    <property type="match status" value="1"/>
</dbReference>
<evidence type="ECO:0000256" key="6">
    <source>
        <dbReference type="SAM" id="Phobius"/>
    </source>
</evidence>
<dbReference type="InterPro" id="IPR004477">
    <property type="entry name" value="ComEC_N"/>
</dbReference>
<evidence type="ECO:0000256" key="1">
    <source>
        <dbReference type="ARBA" id="ARBA00004651"/>
    </source>
</evidence>
<dbReference type="PANTHER" id="PTHR30619">
    <property type="entry name" value="DNA INTERNALIZATION/COMPETENCE PROTEIN COMEC/REC2"/>
    <property type="match status" value="1"/>
</dbReference>
<keyword evidence="3 6" id="KW-0812">Transmembrane</keyword>
<evidence type="ECO:0000256" key="5">
    <source>
        <dbReference type="ARBA" id="ARBA00023136"/>
    </source>
</evidence>
<dbReference type="InterPro" id="IPR001279">
    <property type="entry name" value="Metallo-B-lactamas"/>
</dbReference>
<dbReference type="SUPFAM" id="SSF56281">
    <property type="entry name" value="Metallo-hydrolase/oxidoreductase"/>
    <property type="match status" value="1"/>
</dbReference>
<gene>
    <name evidence="9" type="ORF">BEI61_03949</name>
</gene>
<dbReference type="GO" id="GO:0030420">
    <property type="term" value="P:establishment of competence for transformation"/>
    <property type="evidence" value="ECO:0007669"/>
    <property type="project" value="InterPro"/>
</dbReference>
<dbReference type="EMBL" id="MCGH01000003">
    <property type="protein sequence ID" value="ODM03155.1"/>
    <property type="molecule type" value="Genomic_DNA"/>
</dbReference>